<dbReference type="RefSeq" id="WP_183675458.1">
    <property type="nucleotide sequence ID" value="NZ_CBCRYX010000012.1"/>
</dbReference>
<proteinExistence type="predicted"/>
<dbReference type="EMBL" id="JACHHF010000011">
    <property type="protein sequence ID" value="MBB5176656.1"/>
    <property type="molecule type" value="Genomic_DNA"/>
</dbReference>
<sequence>MKKVLIYDGDCNLCSRFINLVVKVNKNDDLYITDFNSEWFKQLPFNIDTESVSYLSKDKIYNKSNAVIHMLMDANQLFKPIIILKLIPKGFRDKLYDIVSNNRYKYKSACSVKSVKFYRMYLK</sequence>
<dbReference type="Pfam" id="PF04134">
    <property type="entry name" value="DCC1-like"/>
    <property type="match status" value="1"/>
</dbReference>
<organism evidence="1 2">
    <name type="scientific">Nosocomiicoccus ampullae</name>
    <dbReference type="NCBI Taxonomy" id="489910"/>
    <lineage>
        <taxon>Bacteria</taxon>
        <taxon>Bacillati</taxon>
        <taxon>Bacillota</taxon>
        <taxon>Bacilli</taxon>
        <taxon>Bacillales</taxon>
        <taxon>Staphylococcaceae</taxon>
        <taxon>Nosocomiicoccus</taxon>
    </lineage>
</organism>
<evidence type="ECO:0000313" key="1">
    <source>
        <dbReference type="EMBL" id="MBB5176656.1"/>
    </source>
</evidence>
<dbReference type="Proteomes" id="UP000579136">
    <property type="component" value="Unassembled WGS sequence"/>
</dbReference>
<protein>
    <submittedName>
        <fullName evidence="1">DCC family thiol-disulfide oxidoreductase YuxK</fullName>
    </submittedName>
</protein>
<dbReference type="GO" id="GO:0015035">
    <property type="term" value="F:protein-disulfide reductase activity"/>
    <property type="evidence" value="ECO:0007669"/>
    <property type="project" value="InterPro"/>
</dbReference>
<keyword evidence="2" id="KW-1185">Reference proteome</keyword>
<dbReference type="InterPro" id="IPR007263">
    <property type="entry name" value="DCC1-like"/>
</dbReference>
<dbReference type="AlphaFoldDB" id="A0A9Q2D119"/>
<reference evidence="1 2" key="1">
    <citation type="submission" date="2020-08" db="EMBL/GenBank/DDBJ databases">
        <title>Genomic Encyclopedia of Type Strains, Phase IV (KMG-IV): sequencing the most valuable type-strain genomes for metagenomic binning, comparative biology and taxonomic classification.</title>
        <authorList>
            <person name="Goeker M."/>
        </authorList>
    </citation>
    <scope>NUCLEOTIDE SEQUENCE [LARGE SCALE GENOMIC DNA]</scope>
    <source>
        <strain evidence="1 2">DSM 19163</strain>
    </source>
</reference>
<comment type="caution">
    <text evidence="1">The sequence shown here is derived from an EMBL/GenBank/DDBJ whole genome shotgun (WGS) entry which is preliminary data.</text>
</comment>
<name>A0A9Q2D119_9STAP</name>
<accession>A0A9Q2D119</accession>
<gene>
    <name evidence="1" type="ORF">HNQ45_001545</name>
</gene>
<evidence type="ECO:0000313" key="2">
    <source>
        <dbReference type="Proteomes" id="UP000579136"/>
    </source>
</evidence>